<dbReference type="InterPro" id="IPR037257">
    <property type="entry name" value="T2SS_E_N_sf"/>
</dbReference>
<dbReference type="Gene3D" id="3.30.450.90">
    <property type="match status" value="1"/>
</dbReference>
<comment type="caution">
    <text evidence="18">The sequence shown here is derived from an EMBL/GenBank/DDBJ whole genome shotgun (WGS) entry which is preliminary data.</text>
</comment>
<dbReference type="GO" id="GO:0008564">
    <property type="term" value="F:protein-exporting ATPase activity"/>
    <property type="evidence" value="ECO:0007669"/>
    <property type="project" value="UniProtKB-EC"/>
</dbReference>
<evidence type="ECO:0000259" key="17">
    <source>
        <dbReference type="PROSITE" id="PS00662"/>
    </source>
</evidence>
<evidence type="ECO:0000256" key="13">
    <source>
        <dbReference type="ARBA" id="ARBA00024382"/>
    </source>
</evidence>
<evidence type="ECO:0000256" key="14">
    <source>
        <dbReference type="ARBA" id="ARBA00034006"/>
    </source>
</evidence>
<dbReference type="SUPFAM" id="SSF52540">
    <property type="entry name" value="P-loop containing nucleoside triphosphate hydrolases"/>
    <property type="match status" value="1"/>
</dbReference>
<dbReference type="PANTHER" id="PTHR30258">
    <property type="entry name" value="TYPE II SECRETION SYSTEM PROTEIN GSPE-RELATED"/>
    <property type="match status" value="1"/>
</dbReference>
<dbReference type="Gene3D" id="3.30.1370.120">
    <property type="match status" value="3"/>
</dbReference>
<evidence type="ECO:0000256" key="5">
    <source>
        <dbReference type="ARBA" id="ARBA00022692"/>
    </source>
</evidence>
<dbReference type="InterPro" id="IPR001482">
    <property type="entry name" value="T2SS/T4SS_dom"/>
</dbReference>
<dbReference type="Gene3D" id="3.40.50.300">
    <property type="entry name" value="P-loop containing nucleotide triphosphate hydrolases"/>
    <property type="match status" value="1"/>
</dbReference>
<dbReference type="FunFam" id="3.40.50.300:FF:000398">
    <property type="entry name" value="Type IV pilus assembly ATPase PilB"/>
    <property type="match status" value="1"/>
</dbReference>
<evidence type="ECO:0000256" key="4">
    <source>
        <dbReference type="ARBA" id="ARBA00022452"/>
    </source>
</evidence>
<evidence type="ECO:0000256" key="6">
    <source>
        <dbReference type="ARBA" id="ARBA00022729"/>
    </source>
</evidence>
<dbReference type="SMART" id="SM00382">
    <property type="entry name" value="AAA"/>
    <property type="match status" value="1"/>
</dbReference>
<comment type="subcellular location">
    <subcellularLocation>
        <location evidence="1">Cell outer membrane</location>
    </subcellularLocation>
</comment>
<feature type="compositionally biased region" description="Low complexity" evidence="15">
    <location>
        <begin position="717"/>
        <end position="734"/>
    </location>
</feature>
<dbReference type="InterPro" id="IPR003593">
    <property type="entry name" value="AAA+_ATPase"/>
</dbReference>
<evidence type="ECO:0000256" key="11">
    <source>
        <dbReference type="ARBA" id="ARBA00023136"/>
    </source>
</evidence>
<keyword evidence="7" id="KW-0547">Nucleotide-binding</keyword>
<comment type="similarity">
    <text evidence="2">Belongs to the bacterial secretin family. GSP D subfamily.</text>
</comment>
<dbReference type="Pfam" id="PF00437">
    <property type="entry name" value="T2SSE"/>
    <property type="match status" value="1"/>
</dbReference>
<dbReference type="InterPro" id="IPR013356">
    <property type="entry name" value="T2SS_GspD"/>
</dbReference>
<dbReference type="Pfam" id="PF21305">
    <property type="entry name" value="type_II_gspD_N0"/>
    <property type="match status" value="1"/>
</dbReference>
<evidence type="ECO:0000256" key="7">
    <source>
        <dbReference type="ARBA" id="ARBA00022741"/>
    </source>
</evidence>
<dbReference type="PRINTS" id="PR00811">
    <property type="entry name" value="BCTERIALGSPD"/>
</dbReference>
<dbReference type="InterPro" id="IPR049371">
    <property type="entry name" value="GspD-like_N0"/>
</dbReference>
<evidence type="ECO:0000256" key="16">
    <source>
        <dbReference type="SAM" id="SignalP"/>
    </source>
</evidence>
<dbReference type="GO" id="GO:0016887">
    <property type="term" value="F:ATP hydrolysis activity"/>
    <property type="evidence" value="ECO:0007669"/>
    <property type="project" value="TreeGrafter"/>
</dbReference>
<evidence type="ECO:0000256" key="3">
    <source>
        <dbReference type="ARBA" id="ARBA00022448"/>
    </source>
</evidence>
<dbReference type="GO" id="GO:0005524">
    <property type="term" value="F:ATP binding"/>
    <property type="evidence" value="ECO:0007669"/>
    <property type="project" value="UniProtKB-KW"/>
</dbReference>
<dbReference type="Pfam" id="PF22341">
    <property type="entry name" value="GSPE_N1E"/>
    <property type="match status" value="1"/>
</dbReference>
<keyword evidence="19" id="KW-1185">Reference proteome</keyword>
<dbReference type="PANTHER" id="PTHR30258:SF2">
    <property type="entry name" value="COMG OPERON PROTEIN 1"/>
    <property type="match status" value="1"/>
</dbReference>
<dbReference type="AlphaFoldDB" id="A0A9P6RM69"/>
<dbReference type="FunFam" id="3.30.450.90:FF:000001">
    <property type="entry name" value="Type II secretion system ATPase GspE"/>
    <property type="match status" value="1"/>
</dbReference>
<dbReference type="NCBIfam" id="TIGR02533">
    <property type="entry name" value="type_II_gspE"/>
    <property type="match status" value="1"/>
</dbReference>
<proteinExistence type="inferred from homology"/>
<sequence length="1252" mass="133829">MRYLIYVLFAAWLVTQPARAQVTLNFVNAEIDQIAKAIGAATNQTIIVDPRIKGQLNLVSERSVSAAQALKTLQSALRMQGFALVQDHGVLKVVPEADAKQQGVPVFIGNTPQAKGDQVITQVFQLRHEAASSLVPVLRPLISANNTITAYPANNTLVVTDYADNVRRIAKIIAGVDTAIGRNIEVVPLKNANALDLATQLQKILDPGPVGSADATLKMSVLADSRTNSLILRASSQARMKAAKQLIAKLDLPTQELGNIHVVPLRNADAVELAQTLRGILGEKVNAASTANSALNSFNSSGGGLSGMAIGTPGMPPLPTGRGSSAARSRSGAQASSLSNPFGSSVSGGASNSSDTGSASGMIQANAATNSLVITASEPVYRNLRRVIDQLDTRRAQVYIESLIVEVSSGDMARFGIQWQAVLNMDGTNALFGGANYTMDKDPGTNIVKLATSPYLAAKDPRASLVSPAEGLNIGYLRNYGKFLGLGGLLQALNSLGNTNVLSTPTMVTLDNEEARIVVGQNVPILTGAYSQAAGVNQAIAPFQTFERQDVGVTLHVKPKITEGGVIQLQIYQEDSGVAANSHDSSGGVTLNKRAIQSTVLADDGQIIVLGGLLQDKYSDGNSKVPVLGDIPLLGSLFRYEGKRREKTNLMVFLRPVIIRNAQDAQRVSLDRYDYMRAQTTNFGTDNWLVRDQNTPVMPGAPLPLSEGGVAAPALGPQQRSASPSAHQPAASSALGVPPNARWLNDLPGMDEAGARPSVDQQLAAQANVQPGFAREAPSSLVARMIPYSFARAGQILAAHQHSDSLEVWISERTLANSLAEVARQFGALRLVRLAADELVQAINRAYALQDGSAAQVVGEVEGEVDLSRLMQDIPEVEDLLESEDDAPIIRMINALFTQAAREGASDIHIEPFENASVVRFRIDGTLRDIVRPQKALHGALISRIKIMAQLDIAEKRLPQDGRITLRVAGRPVDVRVSTLPTGHGERAVLRLLEKDAQRLNLDTLGMAATTQVQFDKLIAQPHGIVLVTGPTGSGKTTTLYAALSRLETASTNIMTVEDPIEYDLPGIGQTQVNERIGMNFARALRSILRQDPDIIMIGEIRDLETAQIAVQASLTGHLVLATLHTNNAASAVTRLTDMGVEPYLLASSLLGVLAQRLVRRLCHTCRFERPDGWHASGCEQCGQSGYQGRRGVYELLVLDDAIRALIHQQAADVELLAAGRANGMRTLREDAQRWLVAGATSLEEVIRVTGE</sequence>
<evidence type="ECO:0000256" key="12">
    <source>
        <dbReference type="ARBA" id="ARBA00023237"/>
    </source>
</evidence>
<dbReference type="EC" id="7.4.2.8" evidence="13"/>
<dbReference type="PROSITE" id="PS00662">
    <property type="entry name" value="T2SP_E"/>
    <property type="match status" value="1"/>
</dbReference>
<feature type="domain" description="Bacterial type II secretion system protein E" evidence="17">
    <location>
        <begin position="1089"/>
        <end position="1103"/>
    </location>
</feature>
<keyword evidence="9" id="KW-0653">Protein transport</keyword>
<evidence type="ECO:0000256" key="1">
    <source>
        <dbReference type="ARBA" id="ARBA00004442"/>
    </source>
</evidence>
<evidence type="ECO:0000256" key="8">
    <source>
        <dbReference type="ARBA" id="ARBA00022840"/>
    </source>
</evidence>
<dbReference type="InterPro" id="IPR001775">
    <property type="entry name" value="GspD/PilQ"/>
</dbReference>
<comment type="catalytic activity">
    <reaction evidence="14">
        <text>ATP + H2O + cellular proteinSide 1 = ADP + phosphate + cellular proteinSide 2.</text>
        <dbReference type="EC" id="7.4.2.8"/>
    </reaction>
</comment>
<dbReference type="Proteomes" id="UP000823405">
    <property type="component" value="Unassembled WGS sequence"/>
</dbReference>
<evidence type="ECO:0000313" key="18">
    <source>
        <dbReference type="EMBL" id="KAG0323274.1"/>
    </source>
</evidence>
<keyword evidence="6 16" id="KW-0732">Signal</keyword>
<evidence type="ECO:0000313" key="19">
    <source>
        <dbReference type="Proteomes" id="UP000823405"/>
    </source>
</evidence>
<dbReference type="OrthoDB" id="8299983at2759"/>
<dbReference type="Gene3D" id="3.30.300.160">
    <property type="entry name" value="Type II secretion system, protein E, N-terminal domain"/>
    <property type="match status" value="1"/>
</dbReference>
<keyword evidence="10" id="KW-1278">Translocase</keyword>
<dbReference type="CDD" id="cd01129">
    <property type="entry name" value="PulE-GspE-like"/>
    <property type="match status" value="1"/>
</dbReference>
<keyword evidence="4" id="KW-1134">Transmembrane beta strand</keyword>
<protein>
    <recommendedName>
        <fullName evidence="13">protein-secreting ATPase</fullName>
        <ecNumber evidence="13">7.4.2.8</ecNumber>
    </recommendedName>
</protein>
<evidence type="ECO:0000256" key="10">
    <source>
        <dbReference type="ARBA" id="ARBA00022967"/>
    </source>
</evidence>
<dbReference type="InterPro" id="IPR027417">
    <property type="entry name" value="P-loop_NTPase"/>
</dbReference>
<dbReference type="GO" id="GO:0005886">
    <property type="term" value="C:plasma membrane"/>
    <property type="evidence" value="ECO:0007669"/>
    <property type="project" value="TreeGrafter"/>
</dbReference>
<dbReference type="Pfam" id="PF03958">
    <property type="entry name" value="Secretin_N"/>
    <property type="match status" value="3"/>
</dbReference>
<dbReference type="NCBIfam" id="TIGR02517">
    <property type="entry name" value="type_II_gspD"/>
    <property type="match status" value="1"/>
</dbReference>
<feature type="compositionally biased region" description="Low complexity" evidence="15">
    <location>
        <begin position="321"/>
        <end position="354"/>
    </location>
</feature>
<dbReference type="GO" id="GO:0009306">
    <property type="term" value="P:protein secretion"/>
    <property type="evidence" value="ECO:0007669"/>
    <property type="project" value="InterPro"/>
</dbReference>
<evidence type="ECO:0000256" key="9">
    <source>
        <dbReference type="ARBA" id="ARBA00022927"/>
    </source>
</evidence>
<keyword evidence="8" id="KW-0067">ATP-binding</keyword>
<dbReference type="InterPro" id="IPR004846">
    <property type="entry name" value="T2SS/T3SS_dom"/>
</dbReference>
<dbReference type="InterPro" id="IPR005644">
    <property type="entry name" value="NolW-like"/>
</dbReference>
<name>A0A9P6RM69_9FUNG</name>
<dbReference type="InterPro" id="IPR038591">
    <property type="entry name" value="NolW-like_sf"/>
</dbReference>
<reference evidence="18" key="1">
    <citation type="journal article" date="2020" name="Fungal Divers.">
        <title>Resolving the Mortierellaceae phylogeny through synthesis of multi-gene phylogenetics and phylogenomics.</title>
        <authorList>
            <person name="Vandepol N."/>
            <person name="Liber J."/>
            <person name="Desiro A."/>
            <person name="Na H."/>
            <person name="Kennedy M."/>
            <person name="Barry K."/>
            <person name="Grigoriev I.V."/>
            <person name="Miller A.N."/>
            <person name="O'Donnell K."/>
            <person name="Stajich J.E."/>
            <person name="Bonito G."/>
        </authorList>
    </citation>
    <scope>NUCLEOTIDE SEQUENCE</scope>
    <source>
        <strain evidence="18">NVP60</strain>
    </source>
</reference>
<evidence type="ECO:0000256" key="2">
    <source>
        <dbReference type="ARBA" id="ARBA00006980"/>
    </source>
</evidence>
<dbReference type="InterPro" id="IPR054757">
    <property type="entry name" value="GSPE_N1E"/>
</dbReference>
<dbReference type="EMBL" id="JAAAIN010000006">
    <property type="protein sequence ID" value="KAG0323274.1"/>
    <property type="molecule type" value="Genomic_DNA"/>
</dbReference>
<keyword evidence="11" id="KW-0472">Membrane</keyword>
<dbReference type="GO" id="GO:0019867">
    <property type="term" value="C:outer membrane"/>
    <property type="evidence" value="ECO:0007669"/>
    <property type="project" value="InterPro"/>
</dbReference>
<keyword evidence="3" id="KW-0813">Transport</keyword>
<accession>A0A9P6RM69</accession>
<dbReference type="InterPro" id="IPR013369">
    <property type="entry name" value="T2SS_GspE"/>
</dbReference>
<dbReference type="Pfam" id="PF00263">
    <property type="entry name" value="Secretin"/>
    <property type="match status" value="1"/>
</dbReference>
<keyword evidence="12" id="KW-0998">Cell outer membrane</keyword>
<evidence type="ECO:0000256" key="15">
    <source>
        <dbReference type="SAM" id="MobiDB-lite"/>
    </source>
</evidence>
<feature type="region of interest" description="Disordered" evidence="15">
    <location>
        <begin position="307"/>
        <end position="359"/>
    </location>
</feature>
<gene>
    <name evidence="18" type="ORF">BGZ97_011025</name>
</gene>
<feature type="signal peptide" evidence="16">
    <location>
        <begin position="1"/>
        <end position="20"/>
    </location>
</feature>
<dbReference type="SUPFAM" id="SSF160246">
    <property type="entry name" value="EspE N-terminal domain-like"/>
    <property type="match status" value="1"/>
</dbReference>
<feature type="region of interest" description="Disordered" evidence="15">
    <location>
        <begin position="699"/>
        <end position="739"/>
    </location>
</feature>
<organism evidence="18 19">
    <name type="scientific">Linnemannia gamsii</name>
    <dbReference type="NCBI Taxonomy" id="64522"/>
    <lineage>
        <taxon>Eukaryota</taxon>
        <taxon>Fungi</taxon>
        <taxon>Fungi incertae sedis</taxon>
        <taxon>Mucoromycota</taxon>
        <taxon>Mortierellomycotina</taxon>
        <taxon>Mortierellomycetes</taxon>
        <taxon>Mortierellales</taxon>
        <taxon>Mortierellaceae</taxon>
        <taxon>Linnemannia</taxon>
    </lineage>
</organism>
<keyword evidence="5" id="KW-0812">Transmembrane</keyword>
<feature type="chain" id="PRO_5040111707" description="protein-secreting ATPase" evidence="16">
    <location>
        <begin position="21"/>
        <end position="1252"/>
    </location>
</feature>